<organism evidence="5 6">
    <name type="scientific">Massilia norwichensis</name>
    <dbReference type="NCBI Taxonomy" id="1442366"/>
    <lineage>
        <taxon>Bacteria</taxon>
        <taxon>Pseudomonadati</taxon>
        <taxon>Pseudomonadota</taxon>
        <taxon>Betaproteobacteria</taxon>
        <taxon>Burkholderiales</taxon>
        <taxon>Oxalobacteraceae</taxon>
        <taxon>Telluria group</taxon>
        <taxon>Massilia</taxon>
    </lineage>
</organism>
<reference evidence="5 6" key="1">
    <citation type="submission" date="2022-08" db="EMBL/GenBank/DDBJ databases">
        <title>Reclassification of Massilia species as members of the genera Telluria, Duganella, Pseudoduganella, Mokoshia gen. nov. and Zemynaea gen. nov. using orthogonal and non-orthogonal genome-based approaches.</title>
        <authorList>
            <person name="Bowman J.P."/>
        </authorList>
    </citation>
    <scope>NUCLEOTIDE SEQUENCE [LARGE SCALE GENOMIC DNA]</scope>
    <source>
        <strain evidence="5 6">LMG 28164</strain>
    </source>
</reference>
<feature type="domain" description="TonB-dependent receptor-like beta-barrel" evidence="4">
    <location>
        <begin position="145"/>
        <end position="680"/>
    </location>
</feature>
<comment type="subcellular location">
    <subcellularLocation>
        <location evidence="1">Cell outer membrane</location>
    </subcellularLocation>
</comment>
<dbReference type="SUPFAM" id="SSF56935">
    <property type="entry name" value="Porins"/>
    <property type="match status" value="1"/>
</dbReference>
<dbReference type="Pfam" id="PF00593">
    <property type="entry name" value="TonB_dep_Rec_b-barrel"/>
    <property type="match status" value="1"/>
</dbReference>
<dbReference type="Proteomes" id="UP001205560">
    <property type="component" value="Unassembled WGS sequence"/>
</dbReference>
<comment type="caution">
    <text evidence="5">The sequence shown here is derived from an EMBL/GenBank/DDBJ whole genome shotgun (WGS) entry which is preliminary data.</text>
</comment>
<evidence type="ECO:0000313" key="6">
    <source>
        <dbReference type="Proteomes" id="UP001205560"/>
    </source>
</evidence>
<evidence type="ECO:0000256" key="2">
    <source>
        <dbReference type="ARBA" id="ARBA00023136"/>
    </source>
</evidence>
<accession>A0ABT2AEK5</accession>
<name>A0ABT2AEK5_9BURK</name>
<proteinExistence type="predicted"/>
<dbReference type="PANTHER" id="PTHR47234:SF2">
    <property type="entry name" value="TONB-DEPENDENT RECEPTOR"/>
    <property type="match status" value="1"/>
</dbReference>
<keyword evidence="3" id="KW-0998">Cell outer membrane</keyword>
<dbReference type="PANTHER" id="PTHR47234">
    <property type="match status" value="1"/>
</dbReference>
<protein>
    <submittedName>
        <fullName evidence="5">TonB-dependent receptor</fullName>
    </submittedName>
</protein>
<gene>
    <name evidence="5" type="ORF">NX782_26060</name>
</gene>
<dbReference type="EMBL" id="JANUGX010000062">
    <property type="protein sequence ID" value="MCS0592651.1"/>
    <property type="molecule type" value="Genomic_DNA"/>
</dbReference>
<evidence type="ECO:0000259" key="4">
    <source>
        <dbReference type="Pfam" id="PF00593"/>
    </source>
</evidence>
<keyword evidence="6" id="KW-1185">Reference proteome</keyword>
<dbReference type="InterPro" id="IPR036942">
    <property type="entry name" value="Beta-barrel_TonB_sf"/>
</dbReference>
<evidence type="ECO:0000256" key="1">
    <source>
        <dbReference type="ARBA" id="ARBA00004442"/>
    </source>
</evidence>
<dbReference type="InterPro" id="IPR000531">
    <property type="entry name" value="Beta-barrel_TonB"/>
</dbReference>
<sequence>MNGRYKSNYSTYVSQYPTIFRETSPGSKNFGVTRATAPNNIVFSSACPDSEKITLGEKDGLNPATSTILGRTVCNYDQDRFDEAQGWGKDISVLSHGELKLGQNIVGFADLSYNRNDREYTAAPLTIGTTSSTSFTANGVGTPFQLILPVGHPDNPFASDRASASYRFTNLRAGSASMTEGYRALAGLRGNHFGWDWESALLWNRSNRDDYYYGRLVLATLNTIMTQNRSLASVAADPNLGHDVLSKNTSQISQWDLKVSREFGQLSGGAIGIAAGVEVRRETTDLNPDPMVANGEIYGLANTILHSGRTVKSVFAETRLPVLKNLEFDIAGRVDKYPDLKSNFVPKVGAKWTISDSIAVRGTYAEGFRAPSLSQIVPGGAQYFLRNVWDPKRCGPDHQTPAPGGGTVTDCAINIAGTGGFNPDLKPEESKTWNIGLILSPTSNFDVTLDYFHIKRTNEIVLGTANEALKNEDRFPGNVTRSTTGLLVDAAGKPIPGTGQLQMVATPWENQGMTEEGGVDIEAQYRLRLGEYGTVRNTLRSTYVQTYKIQQFPGDPMNNVAGTIPGLSDWLLSAGTAMPRWKSSFTSNWSRGDHNVTASVNYVGPVSLLRRYDGDTKYAQPFCHFGTRKPTDAAPDRDTSNPLYETFYPKCSVKEWVTFGLGYTYTGFKNWTLTGNIQNLFDTKAPYDPNYTAGGFNEDLHNPYGRYFNVSARYTF</sequence>
<dbReference type="Gene3D" id="2.40.170.20">
    <property type="entry name" value="TonB-dependent receptor, beta-barrel domain"/>
    <property type="match status" value="1"/>
</dbReference>
<evidence type="ECO:0000256" key="3">
    <source>
        <dbReference type="ARBA" id="ARBA00023237"/>
    </source>
</evidence>
<evidence type="ECO:0000313" key="5">
    <source>
        <dbReference type="EMBL" id="MCS0592651.1"/>
    </source>
</evidence>
<keyword evidence="5" id="KW-0675">Receptor</keyword>
<keyword evidence="2" id="KW-0472">Membrane</keyword>